<dbReference type="GO" id="GO:0016020">
    <property type="term" value="C:membrane"/>
    <property type="evidence" value="ECO:0007669"/>
    <property type="project" value="UniProtKB-SubCell"/>
</dbReference>
<dbReference type="InterPro" id="IPR049326">
    <property type="entry name" value="Rhodopsin_dom_fungi"/>
</dbReference>
<dbReference type="PANTHER" id="PTHR33048">
    <property type="entry name" value="PTH11-LIKE INTEGRAL MEMBRANE PROTEIN (AFU_ORTHOLOGUE AFUA_5G11245)"/>
    <property type="match status" value="1"/>
</dbReference>
<comment type="similarity">
    <text evidence="5">Belongs to the SAT4 family.</text>
</comment>
<evidence type="ECO:0000313" key="9">
    <source>
        <dbReference type="EMBL" id="KAF2230883.1"/>
    </source>
</evidence>
<dbReference type="InterPro" id="IPR052337">
    <property type="entry name" value="SAT4-like"/>
</dbReference>
<reference evidence="9" key="1">
    <citation type="journal article" date="2020" name="Stud. Mycol.">
        <title>101 Dothideomycetes genomes: a test case for predicting lifestyles and emergence of pathogens.</title>
        <authorList>
            <person name="Haridas S."/>
            <person name="Albert R."/>
            <person name="Binder M."/>
            <person name="Bloem J."/>
            <person name="Labutti K."/>
            <person name="Salamov A."/>
            <person name="Andreopoulos B."/>
            <person name="Baker S."/>
            <person name="Barry K."/>
            <person name="Bills G."/>
            <person name="Bluhm B."/>
            <person name="Cannon C."/>
            <person name="Castanera R."/>
            <person name="Culley D."/>
            <person name="Daum C."/>
            <person name="Ezra D."/>
            <person name="Gonzalez J."/>
            <person name="Henrissat B."/>
            <person name="Kuo A."/>
            <person name="Liang C."/>
            <person name="Lipzen A."/>
            <person name="Lutzoni F."/>
            <person name="Magnuson J."/>
            <person name="Mondo S."/>
            <person name="Nolan M."/>
            <person name="Ohm R."/>
            <person name="Pangilinan J."/>
            <person name="Park H.-J."/>
            <person name="Ramirez L."/>
            <person name="Alfaro M."/>
            <person name="Sun H."/>
            <person name="Tritt A."/>
            <person name="Yoshinaga Y."/>
            <person name="Zwiers L.-H."/>
            <person name="Turgeon B."/>
            <person name="Goodwin S."/>
            <person name="Spatafora J."/>
            <person name="Crous P."/>
            <person name="Grigoriev I."/>
        </authorList>
    </citation>
    <scope>NUCLEOTIDE SEQUENCE</scope>
    <source>
        <strain evidence="9">Tuck. ex Michener</strain>
    </source>
</reference>
<dbReference type="OrthoDB" id="5342292at2759"/>
<evidence type="ECO:0000256" key="5">
    <source>
        <dbReference type="ARBA" id="ARBA00038359"/>
    </source>
</evidence>
<feature type="transmembrane region" description="Helical" evidence="7">
    <location>
        <begin position="196"/>
        <end position="214"/>
    </location>
</feature>
<feature type="transmembrane region" description="Helical" evidence="7">
    <location>
        <begin position="142"/>
        <end position="163"/>
    </location>
</feature>
<feature type="compositionally biased region" description="Polar residues" evidence="6">
    <location>
        <begin position="312"/>
        <end position="321"/>
    </location>
</feature>
<organism evidence="9 10">
    <name type="scientific">Viridothelium virens</name>
    <name type="common">Speckled blister lichen</name>
    <name type="synonym">Trypethelium virens</name>
    <dbReference type="NCBI Taxonomy" id="1048519"/>
    <lineage>
        <taxon>Eukaryota</taxon>
        <taxon>Fungi</taxon>
        <taxon>Dikarya</taxon>
        <taxon>Ascomycota</taxon>
        <taxon>Pezizomycotina</taxon>
        <taxon>Dothideomycetes</taxon>
        <taxon>Dothideomycetes incertae sedis</taxon>
        <taxon>Trypetheliales</taxon>
        <taxon>Trypetheliaceae</taxon>
        <taxon>Viridothelium</taxon>
    </lineage>
</organism>
<feature type="transmembrane region" description="Helical" evidence="7">
    <location>
        <begin position="263"/>
        <end position="283"/>
    </location>
</feature>
<dbReference type="AlphaFoldDB" id="A0A6A6GZZ1"/>
<feature type="compositionally biased region" description="Polar residues" evidence="6">
    <location>
        <begin position="363"/>
        <end position="377"/>
    </location>
</feature>
<feature type="compositionally biased region" description="Basic and acidic residues" evidence="6">
    <location>
        <begin position="378"/>
        <end position="388"/>
    </location>
</feature>
<evidence type="ECO:0000313" key="10">
    <source>
        <dbReference type="Proteomes" id="UP000800092"/>
    </source>
</evidence>
<dbReference type="Pfam" id="PF20684">
    <property type="entry name" value="Fung_rhodopsin"/>
    <property type="match status" value="1"/>
</dbReference>
<accession>A0A6A6GZZ1</accession>
<evidence type="ECO:0000256" key="3">
    <source>
        <dbReference type="ARBA" id="ARBA00022989"/>
    </source>
</evidence>
<keyword evidence="3 7" id="KW-1133">Transmembrane helix</keyword>
<feature type="transmembrane region" description="Helical" evidence="7">
    <location>
        <begin position="65"/>
        <end position="85"/>
    </location>
</feature>
<keyword evidence="4 7" id="KW-0472">Membrane</keyword>
<comment type="subcellular location">
    <subcellularLocation>
        <location evidence="1">Membrane</location>
        <topology evidence="1">Multi-pass membrane protein</topology>
    </subcellularLocation>
</comment>
<evidence type="ECO:0000256" key="7">
    <source>
        <dbReference type="SAM" id="Phobius"/>
    </source>
</evidence>
<sequence length="388" mass="44096">MDPDDPGLIPALKAPGDLKPDFIDPPTLMPLVVATSTVVLAIMTFFVSARFFIKSHITRQHYVEDWLSYLASAGVVASAGVFIYVGDRGLARHQWDITENTFENVLYYTNVLFCVYPPTMLAAKLSVLFQIKRIFTTVQKDLAYWAVVTSIVCNFIMYNFVWFSHLFQCWPREKIWNSDVEGKCISVANSRYTGGILNAISEFGALLLPIWMIWHLKKPMRRKLVAYAVFSVGSIACAIAIVGIYLRAVVLEQPDFTWISTKLFVLVICEMVIVVIVGCFPSLPRLYYYFRGHPEGRPSDITLNKRRAGTLNMNNPLNSMTKHIGPRNRMGTPRSTVSNEHLELHQYSSYPEIAKEEKLDLRQSPSKTESLKTTQMKHSIEISEHDDV</sequence>
<feature type="region of interest" description="Disordered" evidence="6">
    <location>
        <begin position="355"/>
        <end position="388"/>
    </location>
</feature>
<protein>
    <recommendedName>
        <fullName evidence="8">Rhodopsin domain-containing protein</fullName>
    </recommendedName>
</protein>
<evidence type="ECO:0000259" key="8">
    <source>
        <dbReference type="Pfam" id="PF20684"/>
    </source>
</evidence>
<feature type="transmembrane region" description="Helical" evidence="7">
    <location>
        <begin position="28"/>
        <end position="53"/>
    </location>
</feature>
<dbReference type="EMBL" id="ML991834">
    <property type="protein sequence ID" value="KAF2230883.1"/>
    <property type="molecule type" value="Genomic_DNA"/>
</dbReference>
<dbReference type="Proteomes" id="UP000800092">
    <property type="component" value="Unassembled WGS sequence"/>
</dbReference>
<feature type="domain" description="Rhodopsin" evidence="8">
    <location>
        <begin position="49"/>
        <end position="286"/>
    </location>
</feature>
<evidence type="ECO:0000256" key="6">
    <source>
        <dbReference type="SAM" id="MobiDB-lite"/>
    </source>
</evidence>
<proteinExistence type="inferred from homology"/>
<dbReference type="PANTHER" id="PTHR33048:SF129">
    <property type="entry name" value="INTEGRAL MEMBRANE PROTEIN-RELATED"/>
    <property type="match status" value="1"/>
</dbReference>
<feature type="transmembrane region" description="Helical" evidence="7">
    <location>
        <begin position="105"/>
        <end position="130"/>
    </location>
</feature>
<feature type="region of interest" description="Disordered" evidence="6">
    <location>
        <begin position="312"/>
        <end position="333"/>
    </location>
</feature>
<evidence type="ECO:0000256" key="2">
    <source>
        <dbReference type="ARBA" id="ARBA00022692"/>
    </source>
</evidence>
<evidence type="ECO:0000256" key="4">
    <source>
        <dbReference type="ARBA" id="ARBA00023136"/>
    </source>
</evidence>
<feature type="transmembrane region" description="Helical" evidence="7">
    <location>
        <begin position="226"/>
        <end position="251"/>
    </location>
</feature>
<name>A0A6A6GZZ1_VIRVR</name>
<gene>
    <name evidence="9" type="ORF">EV356DRAFT_453033</name>
</gene>
<keyword evidence="2 7" id="KW-0812">Transmembrane</keyword>
<evidence type="ECO:0000256" key="1">
    <source>
        <dbReference type="ARBA" id="ARBA00004141"/>
    </source>
</evidence>
<keyword evidence="10" id="KW-1185">Reference proteome</keyword>